<comment type="caution">
    <text evidence="1">The sequence shown here is derived from an EMBL/GenBank/DDBJ whole genome shotgun (WGS) entry which is preliminary data.</text>
</comment>
<accession>A0ABV3Y2F3</accession>
<proteinExistence type="predicted"/>
<dbReference type="RefSeq" id="WP_298341335.1">
    <property type="nucleotide sequence ID" value="NZ_JBFSHR010000024.1"/>
</dbReference>
<keyword evidence="2" id="KW-1185">Reference proteome</keyword>
<organism evidence="1 2">
    <name type="scientific">Ferrimicrobium acidiphilum</name>
    <dbReference type="NCBI Taxonomy" id="121039"/>
    <lineage>
        <taxon>Bacteria</taxon>
        <taxon>Bacillati</taxon>
        <taxon>Actinomycetota</taxon>
        <taxon>Acidimicrobiia</taxon>
        <taxon>Acidimicrobiales</taxon>
        <taxon>Acidimicrobiaceae</taxon>
        <taxon>Ferrimicrobium</taxon>
    </lineage>
</organism>
<sequence length="138" mass="14685">MARTTKVTMLVDRAGDPGDPCLCPTHVLNRRAARLLSTVGALGCRRAGEPRKLSRPDAVSLAQYLFIKGITLLGICDSAALLHAVAPQQTPIEARLAFGMGCLCLRRLSSTLGHLVNEDPSPTDPIALTRAASIDSLR</sequence>
<dbReference type="Proteomes" id="UP001560267">
    <property type="component" value="Unassembled WGS sequence"/>
</dbReference>
<dbReference type="EMBL" id="JBFSHR010000024">
    <property type="protein sequence ID" value="MEX6429752.1"/>
    <property type="molecule type" value="Genomic_DNA"/>
</dbReference>
<protein>
    <submittedName>
        <fullName evidence="1">Uncharacterized protein</fullName>
    </submittedName>
</protein>
<gene>
    <name evidence="1" type="ORF">AB6A68_07855</name>
</gene>
<evidence type="ECO:0000313" key="1">
    <source>
        <dbReference type="EMBL" id="MEX6429752.1"/>
    </source>
</evidence>
<name>A0ABV3Y2F3_9ACTN</name>
<evidence type="ECO:0000313" key="2">
    <source>
        <dbReference type="Proteomes" id="UP001560267"/>
    </source>
</evidence>
<reference evidence="1 2" key="1">
    <citation type="submission" date="2024-07" db="EMBL/GenBank/DDBJ databases">
        <title>Draft Genome Sequence of Ferrimicrobium acidiphilum Strain YE2023, Isolated from a Pulp of Bioleach Reactor.</title>
        <authorList>
            <person name="Elkina Y.A."/>
            <person name="Bulaeva A.G."/>
            <person name="Beletsky A.V."/>
            <person name="Mardanov A.V."/>
        </authorList>
    </citation>
    <scope>NUCLEOTIDE SEQUENCE [LARGE SCALE GENOMIC DNA]</scope>
    <source>
        <strain evidence="1 2">YE2023</strain>
    </source>
</reference>